<evidence type="ECO:0000256" key="8">
    <source>
        <dbReference type="PROSITE-ProRule" id="PRU00042"/>
    </source>
</evidence>
<evidence type="ECO:0000256" key="7">
    <source>
        <dbReference type="ARBA" id="ARBA00023242"/>
    </source>
</evidence>
<reference evidence="11 12" key="1">
    <citation type="submission" date="2024-01" db="EMBL/GenBank/DDBJ databases">
        <authorList>
            <person name="Alioto T."/>
            <person name="Alioto T."/>
            <person name="Gomez Garrido J."/>
        </authorList>
    </citation>
    <scope>NUCLEOTIDE SEQUENCE [LARGE SCALE GENOMIC DNA]</scope>
</reference>
<dbReference type="PANTHER" id="PTHR23235:SF142">
    <property type="entry name" value="ZINC FINGER PROTEIN 384"/>
    <property type="match status" value="1"/>
</dbReference>
<feature type="compositionally biased region" description="Acidic residues" evidence="9">
    <location>
        <begin position="246"/>
        <end position="260"/>
    </location>
</feature>
<feature type="domain" description="C2H2-type" evidence="10">
    <location>
        <begin position="551"/>
        <end position="578"/>
    </location>
</feature>
<feature type="region of interest" description="Disordered" evidence="9">
    <location>
        <begin position="379"/>
        <end position="419"/>
    </location>
</feature>
<dbReference type="EMBL" id="CAWUFR010000004">
    <property type="protein sequence ID" value="CAK6950832.1"/>
    <property type="molecule type" value="Genomic_DNA"/>
</dbReference>
<sequence length="661" mass="75889">MSSVQHLRELMNERLTAAAEEIFRVFHKTIIEYEEEIDRQRRLLDIVWKPEINLHRIELPQQYVSKEEEVLADQQLCDQERNSSLDQEDPEPPQIKEEEEEEELCTSLEVEQLILKQETETFLLTPTYEENDYQTHDLSPDKTRSLSVQSSEVPETNSDDQLLSHNSHVAESQDHKGGEQGDSGSIRNIEPKLMKHHGGQNHTYYEDNSATLKTHKLPQQHVCKEEEEEVLNDQQLCNQERNSSLDQEDPEPPQIKEEEEEEELCTSLKGEQLVLKQEAETFMSTDACEESDNIKIETLDFMIEDVVSMSVKSSEVPETNNDNQLLFHNSHVAESQDHKGDEQKRHYKTESHIDDVCDPTTSTATCDENDLIKVENQDLSADESHHSHVAESQDHNRGSESTRNAVPKKRLDKSTHAENEDNSTILTILSNTYTAEKSFKCNTCGKAFKCKTKLHTHQRVHTGEKPYPCNICGRLFSEKAKVNRHMKTHTGEKPYPCNACEKSFSRLGSLKVHMRIHTGEKPYPCDSCEKSFSLLDTLKVHMRVHTGEKPYLCSTCGKSFSYLGAFKVHMRVHTGEKPYLCSTCGKRFSQLDTLKLHTRVHTGEKPYSCDTCGKRFSLVDTLKVHKRIHTGEKPYSCNTCEKRFYDLSSLKAHMRVHTGVD</sequence>
<keyword evidence="5 8" id="KW-0863">Zinc-finger</keyword>
<keyword evidence="12" id="KW-1185">Reference proteome</keyword>
<dbReference type="InterPro" id="IPR036236">
    <property type="entry name" value="Znf_C2H2_sf"/>
</dbReference>
<proteinExistence type="inferred from homology"/>
<evidence type="ECO:0000259" key="10">
    <source>
        <dbReference type="PROSITE" id="PS50157"/>
    </source>
</evidence>
<evidence type="ECO:0000256" key="2">
    <source>
        <dbReference type="ARBA" id="ARBA00006991"/>
    </source>
</evidence>
<dbReference type="PROSITE" id="PS50157">
    <property type="entry name" value="ZINC_FINGER_C2H2_2"/>
    <property type="match status" value="8"/>
</dbReference>
<evidence type="ECO:0000256" key="4">
    <source>
        <dbReference type="ARBA" id="ARBA00022737"/>
    </source>
</evidence>
<dbReference type="InterPro" id="IPR013087">
    <property type="entry name" value="Znf_C2H2_type"/>
</dbReference>
<comment type="caution">
    <text evidence="11">The sequence shown here is derived from an EMBL/GenBank/DDBJ whole genome shotgun (WGS) entry which is preliminary data.</text>
</comment>
<feature type="compositionally biased region" description="Polar residues" evidence="9">
    <location>
        <begin position="145"/>
        <end position="164"/>
    </location>
</feature>
<dbReference type="PROSITE" id="PS00028">
    <property type="entry name" value="ZINC_FINGER_C2H2_1"/>
    <property type="match status" value="8"/>
</dbReference>
<dbReference type="GO" id="GO:0008270">
    <property type="term" value="F:zinc ion binding"/>
    <property type="evidence" value="ECO:0007669"/>
    <property type="project" value="UniProtKB-KW"/>
</dbReference>
<accession>A0AAV1MVH3</accession>
<dbReference type="GO" id="GO:0001227">
    <property type="term" value="F:DNA-binding transcription repressor activity, RNA polymerase II-specific"/>
    <property type="evidence" value="ECO:0007669"/>
    <property type="project" value="UniProtKB-ARBA"/>
</dbReference>
<keyword evidence="4" id="KW-0677">Repeat</keyword>
<evidence type="ECO:0000256" key="6">
    <source>
        <dbReference type="ARBA" id="ARBA00022833"/>
    </source>
</evidence>
<dbReference type="PANTHER" id="PTHR23235">
    <property type="entry name" value="KRUEPPEL-LIKE TRANSCRIPTION FACTOR"/>
    <property type="match status" value="1"/>
</dbReference>
<feature type="domain" description="C2H2-type" evidence="10">
    <location>
        <begin position="579"/>
        <end position="606"/>
    </location>
</feature>
<name>A0AAV1MVH3_SCOSC</name>
<protein>
    <submittedName>
        <fullName evidence="11">Zinc finger protein 180-like isoform X1</fullName>
    </submittedName>
</protein>
<feature type="domain" description="C2H2-type" evidence="10">
    <location>
        <begin position="439"/>
        <end position="466"/>
    </location>
</feature>
<feature type="region of interest" description="Disordered" evidence="9">
    <location>
        <begin position="240"/>
        <end position="260"/>
    </location>
</feature>
<dbReference type="AlphaFoldDB" id="A0AAV1MVH3"/>
<dbReference type="FunFam" id="3.30.160.60:FF:002343">
    <property type="entry name" value="Zinc finger protein 33A"/>
    <property type="match status" value="2"/>
</dbReference>
<keyword evidence="6" id="KW-0862">Zinc</keyword>
<feature type="compositionally biased region" description="Basic and acidic residues" evidence="9">
    <location>
        <begin position="379"/>
        <end position="400"/>
    </location>
</feature>
<evidence type="ECO:0000256" key="3">
    <source>
        <dbReference type="ARBA" id="ARBA00022723"/>
    </source>
</evidence>
<feature type="region of interest" description="Disordered" evidence="9">
    <location>
        <begin position="80"/>
        <end position="103"/>
    </location>
</feature>
<dbReference type="FunFam" id="3.30.160.60:FF:000102">
    <property type="entry name" value="zinc finger protein 850 isoform X1"/>
    <property type="match status" value="1"/>
</dbReference>
<dbReference type="SUPFAM" id="SSF57667">
    <property type="entry name" value="beta-beta-alpha zinc fingers"/>
    <property type="match status" value="4"/>
</dbReference>
<dbReference type="FunFam" id="3.30.160.60:FF:000912">
    <property type="entry name" value="Zinc finger protein 660"/>
    <property type="match status" value="5"/>
</dbReference>
<organism evidence="11 12">
    <name type="scientific">Scomber scombrus</name>
    <name type="common">Atlantic mackerel</name>
    <name type="synonym">Scomber vernalis</name>
    <dbReference type="NCBI Taxonomy" id="13677"/>
    <lineage>
        <taxon>Eukaryota</taxon>
        <taxon>Metazoa</taxon>
        <taxon>Chordata</taxon>
        <taxon>Craniata</taxon>
        <taxon>Vertebrata</taxon>
        <taxon>Euteleostomi</taxon>
        <taxon>Actinopterygii</taxon>
        <taxon>Neopterygii</taxon>
        <taxon>Teleostei</taxon>
        <taxon>Neoteleostei</taxon>
        <taxon>Acanthomorphata</taxon>
        <taxon>Pelagiaria</taxon>
        <taxon>Scombriformes</taxon>
        <taxon>Scombridae</taxon>
        <taxon>Scomber</taxon>
    </lineage>
</organism>
<comment type="subcellular location">
    <subcellularLocation>
        <location evidence="1">Nucleus</location>
    </subcellularLocation>
</comment>
<comment type="similarity">
    <text evidence="2">Belongs to the krueppel C2H2-type zinc-finger protein family.</text>
</comment>
<feature type="compositionally biased region" description="Basic and acidic residues" evidence="9">
    <location>
        <begin position="334"/>
        <end position="355"/>
    </location>
</feature>
<evidence type="ECO:0000256" key="9">
    <source>
        <dbReference type="SAM" id="MobiDB-lite"/>
    </source>
</evidence>
<feature type="compositionally biased region" description="Basic and acidic residues" evidence="9">
    <location>
        <begin position="133"/>
        <end position="144"/>
    </location>
</feature>
<feature type="domain" description="C2H2-type" evidence="10">
    <location>
        <begin position="495"/>
        <end position="522"/>
    </location>
</feature>
<feature type="domain" description="C2H2-type" evidence="10">
    <location>
        <begin position="607"/>
        <end position="634"/>
    </location>
</feature>
<keyword evidence="7" id="KW-0539">Nucleus</keyword>
<dbReference type="SMART" id="SM00355">
    <property type="entry name" value="ZnF_C2H2"/>
    <property type="match status" value="8"/>
</dbReference>
<dbReference type="Pfam" id="PF13894">
    <property type="entry name" value="zf-C2H2_4"/>
    <property type="match status" value="1"/>
</dbReference>
<feature type="region of interest" description="Disordered" evidence="9">
    <location>
        <begin position="333"/>
        <end position="360"/>
    </location>
</feature>
<dbReference type="Pfam" id="PF00096">
    <property type="entry name" value="zf-C2H2"/>
    <property type="match status" value="6"/>
</dbReference>
<feature type="domain" description="C2H2-type" evidence="10">
    <location>
        <begin position="467"/>
        <end position="494"/>
    </location>
</feature>
<dbReference type="GO" id="GO:0005654">
    <property type="term" value="C:nucleoplasm"/>
    <property type="evidence" value="ECO:0007669"/>
    <property type="project" value="UniProtKB-ARBA"/>
</dbReference>
<evidence type="ECO:0000256" key="5">
    <source>
        <dbReference type="ARBA" id="ARBA00022771"/>
    </source>
</evidence>
<evidence type="ECO:0000313" key="12">
    <source>
        <dbReference type="Proteomes" id="UP001314229"/>
    </source>
</evidence>
<feature type="domain" description="C2H2-type" evidence="10">
    <location>
        <begin position="523"/>
        <end position="550"/>
    </location>
</feature>
<gene>
    <name evidence="11" type="ORF">FSCOSCO3_A017020</name>
</gene>
<keyword evidence="3" id="KW-0479">Metal-binding</keyword>
<dbReference type="Proteomes" id="UP001314229">
    <property type="component" value="Unassembled WGS sequence"/>
</dbReference>
<feature type="domain" description="C2H2-type" evidence="10">
    <location>
        <begin position="635"/>
        <end position="661"/>
    </location>
</feature>
<feature type="compositionally biased region" description="Acidic residues" evidence="9">
    <location>
        <begin position="86"/>
        <end position="103"/>
    </location>
</feature>
<dbReference type="Gene3D" id="3.30.160.60">
    <property type="entry name" value="Classic Zinc Finger"/>
    <property type="match status" value="8"/>
</dbReference>
<feature type="region of interest" description="Disordered" evidence="9">
    <location>
        <begin position="132"/>
        <end position="164"/>
    </location>
</feature>
<evidence type="ECO:0000256" key="1">
    <source>
        <dbReference type="ARBA" id="ARBA00004123"/>
    </source>
</evidence>
<dbReference type="GO" id="GO:0000978">
    <property type="term" value="F:RNA polymerase II cis-regulatory region sequence-specific DNA binding"/>
    <property type="evidence" value="ECO:0007669"/>
    <property type="project" value="TreeGrafter"/>
</dbReference>
<evidence type="ECO:0000313" key="11">
    <source>
        <dbReference type="EMBL" id="CAK6950832.1"/>
    </source>
</evidence>